<dbReference type="InterPro" id="IPR001387">
    <property type="entry name" value="Cro/C1-type_HTH"/>
</dbReference>
<dbReference type="GeneID" id="95518101"/>
<dbReference type="InterPro" id="IPR010982">
    <property type="entry name" value="Lambda_DNA-bd_dom_sf"/>
</dbReference>
<dbReference type="KEGG" id="sata:C5746_06205"/>
<dbReference type="CDD" id="cd00093">
    <property type="entry name" value="HTH_XRE"/>
    <property type="match status" value="1"/>
</dbReference>
<accession>A0A2Z5J8H5</accession>
<dbReference type="InterPro" id="IPR011051">
    <property type="entry name" value="RmlC_Cupin_sf"/>
</dbReference>
<dbReference type="SUPFAM" id="SSF47413">
    <property type="entry name" value="lambda repressor-like DNA-binding domains"/>
    <property type="match status" value="1"/>
</dbReference>
<protein>
    <submittedName>
        <fullName evidence="3">Transcriptional regulator</fullName>
    </submittedName>
</protein>
<dbReference type="InterPro" id="IPR014710">
    <property type="entry name" value="RmlC-like_jellyroll"/>
</dbReference>
<dbReference type="PANTHER" id="PTHR46797">
    <property type="entry name" value="HTH-TYPE TRANSCRIPTIONAL REGULATOR"/>
    <property type="match status" value="1"/>
</dbReference>
<organism evidence="3 4">
    <name type="scientific">Streptomyces atratus</name>
    <dbReference type="NCBI Taxonomy" id="1893"/>
    <lineage>
        <taxon>Bacteria</taxon>
        <taxon>Bacillati</taxon>
        <taxon>Actinomycetota</taxon>
        <taxon>Actinomycetes</taxon>
        <taxon>Kitasatosporales</taxon>
        <taxon>Streptomycetaceae</taxon>
        <taxon>Streptomyces</taxon>
    </lineage>
</organism>
<evidence type="ECO:0000259" key="2">
    <source>
        <dbReference type="PROSITE" id="PS50943"/>
    </source>
</evidence>
<evidence type="ECO:0000256" key="1">
    <source>
        <dbReference type="ARBA" id="ARBA00023125"/>
    </source>
</evidence>
<dbReference type="GO" id="GO:0003677">
    <property type="term" value="F:DNA binding"/>
    <property type="evidence" value="ECO:0007669"/>
    <property type="project" value="UniProtKB-KW"/>
</dbReference>
<dbReference type="PROSITE" id="PS50943">
    <property type="entry name" value="HTH_CROC1"/>
    <property type="match status" value="1"/>
</dbReference>
<evidence type="ECO:0000313" key="4">
    <source>
        <dbReference type="Proteomes" id="UP000252698"/>
    </source>
</evidence>
<dbReference type="Gene3D" id="2.60.120.10">
    <property type="entry name" value="Jelly Rolls"/>
    <property type="match status" value="1"/>
</dbReference>
<dbReference type="RefSeq" id="WP_114243239.1">
    <property type="nucleotide sequence ID" value="NZ_CP027306.1"/>
</dbReference>
<sequence>MTLFSPIGDIVSVVREFEGAEPGIVDARLAARLGELRTERGWSLDELSRRSGVSRSTLSRLERGELSPTASLLGKLCTVYERTMSRLLMEVEAEPPQLVPAARQPVWRDEASGFVRRSVSPPHTGLRAEVIEGTLDAGAAIAYENAPVSGVEQHVWVLEGTVEITVDGTVHTVRSGDCLRFRLRGPSRFHCPGPEQVRYALLIVLP</sequence>
<proteinExistence type="predicted"/>
<reference evidence="3 4" key="1">
    <citation type="journal article" date="2018" name="Front. Microbiol.">
        <title>Genome Sequencing of Streptomyces atratus SCSIOZH16 and Activation Production of Nocardamine via Metabolic Engineering.</title>
        <authorList>
            <person name="Li Y."/>
            <person name="Zhang C."/>
            <person name="Liu C."/>
            <person name="Ju J."/>
            <person name="Ma J."/>
        </authorList>
    </citation>
    <scope>NUCLEOTIDE SEQUENCE [LARGE SCALE GENOMIC DNA]</scope>
    <source>
        <strain evidence="3 4">SCSIO_ZH16</strain>
    </source>
</reference>
<dbReference type="Gene3D" id="1.10.260.40">
    <property type="entry name" value="lambda repressor-like DNA-binding domains"/>
    <property type="match status" value="1"/>
</dbReference>
<dbReference type="CDD" id="cd02209">
    <property type="entry name" value="cupin_XRE_C"/>
    <property type="match status" value="1"/>
</dbReference>
<gene>
    <name evidence="3" type="ORF">C5746_06205</name>
</gene>
<dbReference type="GO" id="GO:0005829">
    <property type="term" value="C:cytosol"/>
    <property type="evidence" value="ECO:0007669"/>
    <property type="project" value="TreeGrafter"/>
</dbReference>
<dbReference type="Proteomes" id="UP000252698">
    <property type="component" value="Chromosome"/>
</dbReference>
<evidence type="ECO:0000313" key="3">
    <source>
        <dbReference type="EMBL" id="AXE76574.1"/>
    </source>
</evidence>
<dbReference type="InterPro" id="IPR013096">
    <property type="entry name" value="Cupin_2"/>
</dbReference>
<dbReference type="SMART" id="SM00530">
    <property type="entry name" value="HTH_XRE"/>
    <property type="match status" value="1"/>
</dbReference>
<dbReference type="SUPFAM" id="SSF51182">
    <property type="entry name" value="RmlC-like cupins"/>
    <property type="match status" value="1"/>
</dbReference>
<dbReference type="Pfam" id="PF01381">
    <property type="entry name" value="HTH_3"/>
    <property type="match status" value="1"/>
</dbReference>
<dbReference type="GO" id="GO:0003700">
    <property type="term" value="F:DNA-binding transcription factor activity"/>
    <property type="evidence" value="ECO:0007669"/>
    <property type="project" value="TreeGrafter"/>
</dbReference>
<dbReference type="Pfam" id="PF07883">
    <property type="entry name" value="Cupin_2"/>
    <property type="match status" value="1"/>
</dbReference>
<keyword evidence="1" id="KW-0238">DNA-binding</keyword>
<dbReference type="EMBL" id="CP027306">
    <property type="protein sequence ID" value="AXE76574.1"/>
    <property type="molecule type" value="Genomic_DNA"/>
</dbReference>
<feature type="domain" description="HTH cro/C1-type" evidence="2">
    <location>
        <begin position="35"/>
        <end position="87"/>
    </location>
</feature>
<name>A0A2Z5J8H5_STRAR</name>
<dbReference type="PANTHER" id="PTHR46797:SF10">
    <property type="entry name" value="BLR1115 PROTEIN"/>
    <property type="match status" value="1"/>
</dbReference>
<dbReference type="InterPro" id="IPR050807">
    <property type="entry name" value="TransReg_Diox_bact_type"/>
</dbReference>
<dbReference type="AlphaFoldDB" id="A0A2Z5J8H5"/>